<feature type="chain" id="PRO_5046770446" evidence="1">
    <location>
        <begin position="21"/>
        <end position="382"/>
    </location>
</feature>
<proteinExistence type="predicted"/>
<dbReference type="SUPFAM" id="SSF110849">
    <property type="entry name" value="ParB/Sulfiredoxin"/>
    <property type="match status" value="1"/>
</dbReference>
<gene>
    <name evidence="2" type="ORF">GCM10007916_35270</name>
</gene>
<accession>A0ABQ6E566</accession>
<protein>
    <submittedName>
        <fullName evidence="2">Lipoprotein</fullName>
    </submittedName>
</protein>
<dbReference type="RefSeq" id="WP_284205559.1">
    <property type="nucleotide sequence ID" value="NZ_BSPQ01000025.1"/>
</dbReference>
<evidence type="ECO:0000313" key="2">
    <source>
        <dbReference type="EMBL" id="GLS92455.1"/>
    </source>
</evidence>
<evidence type="ECO:0000313" key="3">
    <source>
        <dbReference type="Proteomes" id="UP001157353"/>
    </source>
</evidence>
<dbReference type="InterPro" id="IPR036086">
    <property type="entry name" value="ParB/Sulfiredoxin_sf"/>
</dbReference>
<dbReference type="InterPro" id="IPR014956">
    <property type="entry name" value="ParBc_2"/>
</dbReference>
<evidence type="ECO:0000256" key="1">
    <source>
        <dbReference type="SAM" id="SignalP"/>
    </source>
</evidence>
<feature type="signal peptide" evidence="1">
    <location>
        <begin position="1"/>
        <end position="20"/>
    </location>
</feature>
<keyword evidence="3" id="KW-1185">Reference proteome</keyword>
<keyword evidence="1" id="KW-0732">Signal</keyword>
<sequence>MFKAPLKTILSVLIVSQLVACQSTNSNQELATFEATKGQEVFKSFEEGDLEWVALGNLAPTQMNIGLKQNAYKLGRWEKEPKKMFEELCETYGMRGSVVDFNDATANAQDPDSFQCKQPRNKEGQLTKDATGQLRAMDAITPVYVAPNGELYITDGHHTNSRFYDMQGGGKHLPVLVRVVKNLSELESMEQFWAFMNSNKNVYLLDNGQTINYADLPKNLGAKGPDNLQGMGNDEFRAVTYYTRDIGWDKGEAASIPFLEYYWAEEVRPSFTITGNEGITEYAQTVLNITNYMVDLSDDHPLGDSGKTTKELGKMDVLPFDSVQGVIETTICEWDKEKAAEGKMKLGKLGWAFYHQGIAIEDFPIPCNNPNDYAQRYDLANK</sequence>
<reference evidence="3" key="1">
    <citation type="journal article" date="2019" name="Int. J. Syst. Evol. Microbiol.">
        <title>The Global Catalogue of Microorganisms (GCM) 10K type strain sequencing project: providing services to taxonomists for standard genome sequencing and annotation.</title>
        <authorList>
            <consortium name="The Broad Institute Genomics Platform"/>
            <consortium name="The Broad Institute Genome Sequencing Center for Infectious Disease"/>
            <person name="Wu L."/>
            <person name="Ma J."/>
        </authorList>
    </citation>
    <scope>NUCLEOTIDE SEQUENCE [LARGE SCALE GENOMIC DNA]</scope>
    <source>
        <strain evidence="3">NBRC 103166</strain>
    </source>
</reference>
<dbReference type="Pfam" id="PF08857">
    <property type="entry name" value="ParBc_2"/>
    <property type="match status" value="1"/>
</dbReference>
<name>A0ABQ6E566_9GAMM</name>
<organism evidence="2 3">
    <name type="scientific">Psychromonas marina</name>
    <dbReference type="NCBI Taxonomy" id="88364"/>
    <lineage>
        <taxon>Bacteria</taxon>
        <taxon>Pseudomonadati</taxon>
        <taxon>Pseudomonadota</taxon>
        <taxon>Gammaproteobacteria</taxon>
        <taxon>Alteromonadales</taxon>
        <taxon>Psychromonadaceae</taxon>
        <taxon>Psychromonas</taxon>
    </lineage>
</organism>
<dbReference type="CDD" id="cd16390">
    <property type="entry name" value="ParB_N_Srx_like"/>
    <property type="match status" value="1"/>
</dbReference>
<dbReference type="EMBL" id="BSPQ01000025">
    <property type="protein sequence ID" value="GLS92455.1"/>
    <property type="molecule type" value="Genomic_DNA"/>
</dbReference>
<dbReference type="Proteomes" id="UP001157353">
    <property type="component" value="Unassembled WGS sequence"/>
</dbReference>
<comment type="caution">
    <text evidence="2">The sequence shown here is derived from an EMBL/GenBank/DDBJ whole genome shotgun (WGS) entry which is preliminary data.</text>
</comment>
<keyword evidence="2" id="KW-0449">Lipoprotein</keyword>
<dbReference type="Gene3D" id="3.90.1530.10">
    <property type="entry name" value="Conserved hypothetical protein from pyrococcus furiosus pfu- 392566-001, ParB domain"/>
    <property type="match status" value="1"/>
</dbReference>